<evidence type="ECO:0000256" key="5">
    <source>
        <dbReference type="ARBA" id="ARBA00023242"/>
    </source>
</evidence>
<keyword evidence="4" id="KW-0862">Zinc</keyword>
<evidence type="ECO:0000259" key="7">
    <source>
        <dbReference type="Pfam" id="PF05699"/>
    </source>
</evidence>
<evidence type="ECO:0000256" key="6">
    <source>
        <dbReference type="SAM" id="MobiDB-lite"/>
    </source>
</evidence>
<dbReference type="EMBL" id="JABSTU010000010">
    <property type="protein sequence ID" value="KAH8019574.1"/>
    <property type="molecule type" value="Genomic_DNA"/>
</dbReference>
<dbReference type="Pfam" id="PF05699">
    <property type="entry name" value="Dimer_Tnp_hAT"/>
    <property type="match status" value="1"/>
</dbReference>
<dbReference type="InterPro" id="IPR052035">
    <property type="entry name" value="ZnF_BED_domain_contain"/>
</dbReference>
<dbReference type="Proteomes" id="UP000821866">
    <property type="component" value="Chromosome 8"/>
</dbReference>
<sequence length="625" mass="70739">MCTLTCSSRPSEMDIELERLGAIRRRAERRYRRTKSIEDLRIPKRVKKKIHRRMDKLKFQRIPPCTYPRGACQKEEQATLADQPGPEAGAKKTPWPGRKSTPEGLCKRHVFYSSAADAVAATTCLALLVYNCVHDARRWLDHHAKHHSVSRHPEVTRWNDLVQRPILCARVCPERSLEAPGVCRSQRCRISPRERYLDNFCLSVMYSFGSVISPVVALYSAVDSLEAWEDVEEAILRDRVFGLPCSRAFWKPEAESSHGPLLAFGSAAISPEELNLPSPDYLLALRCLQGGGRLAIHDAISNTPSIDRLCKKARHIVGHYKHSSSAQKRLDEYQKKMGKDPLRLVQDVNTRWNSQYLMLSRLLDLKEAVSIELATSNCSIDGLCSAEWKEALEYLDALKPLYDATVITSADKYPSLSTQIPIIFGMLSCLSNFSGTTGFHKELARSLNTRFPLYTEDKEACLAMFLDPRFKSTVFRNNKQKLVWLKDLVFQDVALCPAVEVVQPAAKVQEPQQCVQPSSDVWSAFDNPANSQVASTPLSTSEWEIKAYSEEALLKKDSDPCDWWRTVGTFRYPSLAKLCPKYLPIPATSVLSERAFSVAEEVVSARRERLLPDHVEQLIFLHDNM</sequence>
<feature type="domain" description="HAT C-terminal dimerisation" evidence="7">
    <location>
        <begin position="545"/>
        <end position="625"/>
    </location>
</feature>
<reference evidence="8" key="1">
    <citation type="journal article" date="2020" name="Cell">
        <title>Large-Scale Comparative Analyses of Tick Genomes Elucidate Their Genetic Diversity and Vector Capacities.</title>
        <authorList>
            <consortium name="Tick Genome and Microbiome Consortium (TIGMIC)"/>
            <person name="Jia N."/>
            <person name="Wang J."/>
            <person name="Shi W."/>
            <person name="Du L."/>
            <person name="Sun Y."/>
            <person name="Zhan W."/>
            <person name="Jiang J.F."/>
            <person name="Wang Q."/>
            <person name="Zhang B."/>
            <person name="Ji P."/>
            <person name="Bell-Sakyi L."/>
            <person name="Cui X.M."/>
            <person name="Yuan T.T."/>
            <person name="Jiang B.G."/>
            <person name="Yang W.F."/>
            <person name="Lam T.T."/>
            <person name="Chang Q.C."/>
            <person name="Ding S.J."/>
            <person name="Wang X.J."/>
            <person name="Zhu J.G."/>
            <person name="Ruan X.D."/>
            <person name="Zhao L."/>
            <person name="Wei J.T."/>
            <person name="Ye R.Z."/>
            <person name="Que T.C."/>
            <person name="Du C.H."/>
            <person name="Zhou Y.H."/>
            <person name="Cheng J.X."/>
            <person name="Dai P.F."/>
            <person name="Guo W.B."/>
            <person name="Han X.H."/>
            <person name="Huang E.J."/>
            <person name="Li L.F."/>
            <person name="Wei W."/>
            <person name="Gao Y.C."/>
            <person name="Liu J.Z."/>
            <person name="Shao H.Z."/>
            <person name="Wang X."/>
            <person name="Wang C.C."/>
            <person name="Yang T.C."/>
            <person name="Huo Q.B."/>
            <person name="Li W."/>
            <person name="Chen H.Y."/>
            <person name="Chen S.E."/>
            <person name="Zhou L.G."/>
            <person name="Ni X.B."/>
            <person name="Tian J.H."/>
            <person name="Sheng Y."/>
            <person name="Liu T."/>
            <person name="Pan Y.S."/>
            <person name="Xia L.Y."/>
            <person name="Li J."/>
            <person name="Zhao F."/>
            <person name="Cao W.C."/>
        </authorList>
    </citation>
    <scope>NUCLEOTIDE SEQUENCE</scope>
    <source>
        <strain evidence="8">Rmic-2018</strain>
    </source>
</reference>
<accession>A0A9J6DCL0</accession>
<dbReference type="AlphaFoldDB" id="A0A9J6DCL0"/>
<reference evidence="8" key="2">
    <citation type="submission" date="2021-09" db="EMBL/GenBank/DDBJ databases">
        <authorList>
            <person name="Jia N."/>
            <person name="Wang J."/>
            <person name="Shi W."/>
            <person name="Du L."/>
            <person name="Sun Y."/>
            <person name="Zhan W."/>
            <person name="Jiang J."/>
            <person name="Wang Q."/>
            <person name="Zhang B."/>
            <person name="Ji P."/>
            <person name="Sakyi L.B."/>
            <person name="Cui X."/>
            <person name="Yuan T."/>
            <person name="Jiang B."/>
            <person name="Yang W."/>
            <person name="Lam T.T.-Y."/>
            <person name="Chang Q."/>
            <person name="Ding S."/>
            <person name="Wang X."/>
            <person name="Zhu J."/>
            <person name="Ruan X."/>
            <person name="Zhao L."/>
            <person name="Wei J."/>
            <person name="Que T."/>
            <person name="Du C."/>
            <person name="Cheng J."/>
            <person name="Dai P."/>
            <person name="Han X."/>
            <person name="Huang E."/>
            <person name="Gao Y."/>
            <person name="Liu J."/>
            <person name="Shao H."/>
            <person name="Ye R."/>
            <person name="Li L."/>
            <person name="Wei W."/>
            <person name="Wang X."/>
            <person name="Wang C."/>
            <person name="Huo Q."/>
            <person name="Li W."/>
            <person name="Guo W."/>
            <person name="Chen H."/>
            <person name="Chen S."/>
            <person name="Zhou L."/>
            <person name="Zhou L."/>
            <person name="Ni X."/>
            <person name="Tian J."/>
            <person name="Zhou Y."/>
            <person name="Sheng Y."/>
            <person name="Liu T."/>
            <person name="Pan Y."/>
            <person name="Xia L."/>
            <person name="Li J."/>
            <person name="Zhao F."/>
            <person name="Cao W."/>
        </authorList>
    </citation>
    <scope>NUCLEOTIDE SEQUENCE</scope>
    <source>
        <strain evidence="8">Rmic-2018</strain>
        <tissue evidence="8">Larvae</tissue>
    </source>
</reference>
<keyword evidence="9" id="KW-1185">Reference proteome</keyword>
<dbReference type="PANTHER" id="PTHR46481">
    <property type="entry name" value="ZINC FINGER BED DOMAIN-CONTAINING PROTEIN 4"/>
    <property type="match status" value="1"/>
</dbReference>
<dbReference type="GO" id="GO:0046983">
    <property type="term" value="F:protein dimerization activity"/>
    <property type="evidence" value="ECO:0007669"/>
    <property type="project" value="InterPro"/>
</dbReference>
<evidence type="ECO:0000256" key="3">
    <source>
        <dbReference type="ARBA" id="ARBA00022771"/>
    </source>
</evidence>
<evidence type="ECO:0000313" key="8">
    <source>
        <dbReference type="EMBL" id="KAH8019574.1"/>
    </source>
</evidence>
<keyword evidence="5" id="KW-0539">Nucleus</keyword>
<evidence type="ECO:0000256" key="4">
    <source>
        <dbReference type="ARBA" id="ARBA00022833"/>
    </source>
</evidence>
<dbReference type="InterPro" id="IPR012337">
    <property type="entry name" value="RNaseH-like_sf"/>
</dbReference>
<evidence type="ECO:0000256" key="1">
    <source>
        <dbReference type="ARBA" id="ARBA00004123"/>
    </source>
</evidence>
<keyword evidence="3" id="KW-0863">Zinc-finger</keyword>
<name>A0A9J6DCL0_RHIMP</name>
<dbReference type="InterPro" id="IPR008906">
    <property type="entry name" value="HATC_C_dom"/>
</dbReference>
<dbReference type="VEuPathDB" id="VectorBase:LOC119178748"/>
<dbReference type="SUPFAM" id="SSF53098">
    <property type="entry name" value="Ribonuclease H-like"/>
    <property type="match status" value="1"/>
</dbReference>
<evidence type="ECO:0000313" key="9">
    <source>
        <dbReference type="Proteomes" id="UP000821866"/>
    </source>
</evidence>
<dbReference type="GO" id="GO:0005634">
    <property type="term" value="C:nucleus"/>
    <property type="evidence" value="ECO:0007669"/>
    <property type="project" value="UniProtKB-SubCell"/>
</dbReference>
<proteinExistence type="predicted"/>
<evidence type="ECO:0000256" key="2">
    <source>
        <dbReference type="ARBA" id="ARBA00022723"/>
    </source>
</evidence>
<protein>
    <recommendedName>
        <fullName evidence="7">HAT C-terminal dimerisation domain-containing protein</fullName>
    </recommendedName>
</protein>
<dbReference type="PANTHER" id="PTHR46481:SF10">
    <property type="entry name" value="ZINC FINGER BED DOMAIN-CONTAINING PROTEIN 39"/>
    <property type="match status" value="1"/>
</dbReference>
<dbReference type="GO" id="GO:0008270">
    <property type="term" value="F:zinc ion binding"/>
    <property type="evidence" value="ECO:0007669"/>
    <property type="project" value="UniProtKB-KW"/>
</dbReference>
<comment type="subcellular location">
    <subcellularLocation>
        <location evidence="1">Nucleus</location>
    </subcellularLocation>
</comment>
<comment type="caution">
    <text evidence="8">The sequence shown here is derived from an EMBL/GenBank/DDBJ whole genome shotgun (WGS) entry which is preliminary data.</text>
</comment>
<organism evidence="8 9">
    <name type="scientific">Rhipicephalus microplus</name>
    <name type="common">Cattle tick</name>
    <name type="synonym">Boophilus microplus</name>
    <dbReference type="NCBI Taxonomy" id="6941"/>
    <lineage>
        <taxon>Eukaryota</taxon>
        <taxon>Metazoa</taxon>
        <taxon>Ecdysozoa</taxon>
        <taxon>Arthropoda</taxon>
        <taxon>Chelicerata</taxon>
        <taxon>Arachnida</taxon>
        <taxon>Acari</taxon>
        <taxon>Parasitiformes</taxon>
        <taxon>Ixodida</taxon>
        <taxon>Ixodoidea</taxon>
        <taxon>Ixodidae</taxon>
        <taxon>Rhipicephalinae</taxon>
        <taxon>Rhipicephalus</taxon>
        <taxon>Boophilus</taxon>
    </lineage>
</organism>
<gene>
    <name evidence="8" type="ORF">HPB51_020038</name>
</gene>
<feature type="region of interest" description="Disordered" evidence="6">
    <location>
        <begin position="76"/>
        <end position="100"/>
    </location>
</feature>
<keyword evidence="2" id="KW-0479">Metal-binding</keyword>